<organism evidence="2">
    <name type="scientific">Amphimedon queenslandica</name>
    <name type="common">Sponge</name>
    <dbReference type="NCBI Taxonomy" id="400682"/>
    <lineage>
        <taxon>Eukaryota</taxon>
        <taxon>Metazoa</taxon>
        <taxon>Porifera</taxon>
        <taxon>Demospongiae</taxon>
        <taxon>Heteroscleromorpha</taxon>
        <taxon>Haplosclerida</taxon>
        <taxon>Niphatidae</taxon>
        <taxon>Amphimedon</taxon>
    </lineage>
</organism>
<proteinExistence type="predicted"/>
<name>A0A1X7UUT4_AMPQE</name>
<dbReference type="AlphaFoldDB" id="A0A1X7UUT4"/>
<accession>A0A1X7UUT4</accession>
<dbReference type="InParanoid" id="A0A1X7UUT4"/>
<evidence type="ECO:0000313" key="2">
    <source>
        <dbReference type="EnsemblMetazoa" id="Aqu2.1.31279_001"/>
    </source>
</evidence>
<sequence length="62" mass="7020">MTRRNREIHQRRRTLVKSLSSSQRRTHSWSPPPLGKRCPPTAVRGLGVPSLAIAFRTPCVQS</sequence>
<dbReference type="EnsemblMetazoa" id="Aqu2.1.31279_001">
    <property type="protein sequence ID" value="Aqu2.1.31279_001"/>
    <property type="gene ID" value="Aqu2.1.31279"/>
</dbReference>
<protein>
    <submittedName>
        <fullName evidence="2">Uncharacterized protein</fullName>
    </submittedName>
</protein>
<evidence type="ECO:0000256" key="1">
    <source>
        <dbReference type="SAM" id="MobiDB-lite"/>
    </source>
</evidence>
<feature type="region of interest" description="Disordered" evidence="1">
    <location>
        <begin position="1"/>
        <end position="38"/>
    </location>
</feature>
<reference evidence="2" key="1">
    <citation type="submission" date="2017-05" db="UniProtKB">
        <authorList>
            <consortium name="EnsemblMetazoa"/>
        </authorList>
    </citation>
    <scope>IDENTIFICATION</scope>
</reference>